<evidence type="ECO:0000313" key="3">
    <source>
        <dbReference type="EMBL" id="MBE1501819.1"/>
    </source>
</evidence>
<dbReference type="Gene3D" id="3.40.50.12780">
    <property type="entry name" value="N-terminal domain of ligase-like"/>
    <property type="match status" value="1"/>
</dbReference>
<organism evidence="3 4">
    <name type="scientific">Amycolatopsis lexingtonensis</name>
    <dbReference type="NCBI Taxonomy" id="218822"/>
    <lineage>
        <taxon>Bacteria</taxon>
        <taxon>Bacillati</taxon>
        <taxon>Actinomycetota</taxon>
        <taxon>Actinomycetes</taxon>
        <taxon>Pseudonocardiales</taxon>
        <taxon>Pseudonocardiaceae</taxon>
        <taxon>Amycolatopsis</taxon>
    </lineage>
</organism>
<gene>
    <name evidence="3" type="ORF">H4696_008919</name>
</gene>
<reference evidence="3 4" key="1">
    <citation type="submission" date="2020-10" db="EMBL/GenBank/DDBJ databases">
        <title>Sequencing the genomes of 1000 actinobacteria strains.</title>
        <authorList>
            <person name="Klenk H.-P."/>
        </authorList>
    </citation>
    <scope>NUCLEOTIDE SEQUENCE [LARGE SCALE GENOMIC DNA]</scope>
    <source>
        <strain evidence="3 4">DSM 44653</strain>
    </source>
</reference>
<dbReference type="SUPFAM" id="SSF56801">
    <property type="entry name" value="Acetyl-CoA synthetase-like"/>
    <property type="match status" value="1"/>
</dbReference>
<dbReference type="EMBL" id="JADBEG010000001">
    <property type="protein sequence ID" value="MBE1501819.1"/>
    <property type="molecule type" value="Genomic_DNA"/>
</dbReference>
<sequence>MTGDSRTPARLDGLLAAAAKAHPSRPALVDGDRTWTYAELDAAVDDLARELELTGVRPGDRIGVFAAKSAEAVLGIHAGLRAGAVVAPLDVRGPVARTRRMREQAGFSLLLTTPSVLGAARSVAGTDDELGELGHGLGWLCCEPAPPAATATEGGYVLFTSGSTGWPKGVLLSHENVAHFATWAADEVGLKPTDRVGSQAALTFDLSTFDLFSTAAAGACAVLMPERIKAFPRDVAGWLTDNAVTVLYAVPSLYQELLERGGVRDGLPTALRALLYAGEPFSPHALEQYLKLLDGKPAYNLYGPTETNVCTFTRVPPDWTAERELTVGAAIPGDVVDVFDESGRPTDGDGEICVAGATVFQGYLEAGELRDPTRRLRFRDGIVRRAYLTGDLGSRAPGGRIRLRGRRDVQVKRRGYRIDLGELESVAAELAGIGAVAAVQKPGGEIWVYAAGSAADSDVLRHLGGHLPAYMLPDRVVRLDALPVNDRGKTDRLALAAAPPPELPTGDETRGSR</sequence>
<accession>A0ABR9IF71</accession>
<dbReference type="InterPro" id="IPR045851">
    <property type="entry name" value="AMP-bd_C_sf"/>
</dbReference>
<dbReference type="InterPro" id="IPR000873">
    <property type="entry name" value="AMP-dep_synth/lig_dom"/>
</dbReference>
<feature type="domain" description="AMP-dependent synthetase/ligase" evidence="2">
    <location>
        <begin position="16"/>
        <end position="364"/>
    </location>
</feature>
<dbReference type="InterPro" id="IPR042099">
    <property type="entry name" value="ANL_N_sf"/>
</dbReference>
<dbReference type="PANTHER" id="PTHR45527:SF1">
    <property type="entry name" value="FATTY ACID SYNTHASE"/>
    <property type="match status" value="1"/>
</dbReference>
<comment type="caution">
    <text evidence="3">The sequence shown here is derived from an EMBL/GenBank/DDBJ whole genome shotgun (WGS) entry which is preliminary data.</text>
</comment>
<dbReference type="PANTHER" id="PTHR45527">
    <property type="entry name" value="NONRIBOSOMAL PEPTIDE SYNTHETASE"/>
    <property type="match status" value="1"/>
</dbReference>
<name>A0ABR9IF71_9PSEU</name>
<dbReference type="PROSITE" id="PS00455">
    <property type="entry name" value="AMP_BINDING"/>
    <property type="match status" value="1"/>
</dbReference>
<dbReference type="Pfam" id="PF00501">
    <property type="entry name" value="AMP-binding"/>
    <property type="match status" value="1"/>
</dbReference>
<feature type="region of interest" description="Disordered" evidence="1">
    <location>
        <begin position="490"/>
        <end position="513"/>
    </location>
</feature>
<evidence type="ECO:0000256" key="1">
    <source>
        <dbReference type="SAM" id="MobiDB-lite"/>
    </source>
</evidence>
<dbReference type="InterPro" id="IPR020845">
    <property type="entry name" value="AMP-binding_CS"/>
</dbReference>
<proteinExistence type="predicted"/>
<keyword evidence="4" id="KW-1185">Reference proteome</keyword>
<protein>
    <submittedName>
        <fullName evidence="3">Amino acid adenylation domain-containing protein</fullName>
    </submittedName>
</protein>
<dbReference type="RefSeq" id="WP_192782881.1">
    <property type="nucleotide sequence ID" value="NZ_JADBEG010000001.1"/>
</dbReference>
<evidence type="ECO:0000259" key="2">
    <source>
        <dbReference type="Pfam" id="PF00501"/>
    </source>
</evidence>
<evidence type="ECO:0000313" key="4">
    <source>
        <dbReference type="Proteomes" id="UP000631670"/>
    </source>
</evidence>
<dbReference type="Gene3D" id="3.30.300.30">
    <property type="match status" value="1"/>
</dbReference>
<dbReference type="Proteomes" id="UP000631670">
    <property type="component" value="Unassembled WGS sequence"/>
</dbReference>